<evidence type="ECO:0000259" key="7">
    <source>
        <dbReference type="Pfam" id="PF04561"/>
    </source>
</evidence>
<dbReference type="InterPro" id="IPR037034">
    <property type="entry name" value="RNA_pol_Rpb2_2_sf"/>
</dbReference>
<dbReference type="OrthoDB" id="10248617at2759"/>
<keyword evidence="3" id="KW-0240">DNA-directed RNA polymerase</keyword>
<evidence type="ECO:0000256" key="1">
    <source>
        <dbReference type="ARBA" id="ARBA00006835"/>
    </source>
</evidence>
<evidence type="ECO:0000256" key="6">
    <source>
        <dbReference type="ARBA" id="ARBA00023163"/>
    </source>
</evidence>
<dbReference type="GO" id="GO:0000428">
    <property type="term" value="C:DNA-directed RNA polymerase complex"/>
    <property type="evidence" value="ECO:0007669"/>
    <property type="project" value="UniProtKB-KW"/>
</dbReference>
<keyword evidence="6" id="KW-0804">Transcription</keyword>
<proteinExistence type="inferred from homology"/>
<feature type="non-terminal residue" evidence="8">
    <location>
        <position position="222"/>
    </location>
</feature>
<evidence type="ECO:0000256" key="5">
    <source>
        <dbReference type="ARBA" id="ARBA00022695"/>
    </source>
</evidence>
<keyword evidence="9" id="KW-1185">Reference proteome</keyword>
<gene>
    <name evidence="8" type="ORF">DILT_LOCUS12719</name>
</gene>
<dbReference type="Pfam" id="PF04561">
    <property type="entry name" value="RNA_pol_Rpb2_2"/>
    <property type="match status" value="1"/>
</dbReference>
<organism evidence="8 9">
    <name type="scientific">Dibothriocephalus latus</name>
    <name type="common">Fish tapeworm</name>
    <name type="synonym">Diphyllobothrium latum</name>
    <dbReference type="NCBI Taxonomy" id="60516"/>
    <lineage>
        <taxon>Eukaryota</taxon>
        <taxon>Metazoa</taxon>
        <taxon>Spiralia</taxon>
        <taxon>Lophotrochozoa</taxon>
        <taxon>Platyhelminthes</taxon>
        <taxon>Cestoda</taxon>
        <taxon>Eucestoda</taxon>
        <taxon>Diphyllobothriidea</taxon>
        <taxon>Diphyllobothriidae</taxon>
        <taxon>Dibothriocephalus</taxon>
    </lineage>
</organism>
<name>A0A3P7M3Q4_DIBLA</name>
<dbReference type="SUPFAM" id="SSF64484">
    <property type="entry name" value="beta and beta-prime subunits of DNA dependent RNA-polymerase"/>
    <property type="match status" value="1"/>
</dbReference>
<dbReference type="PANTHER" id="PTHR20856">
    <property type="entry name" value="DNA-DIRECTED RNA POLYMERASE I SUBUNIT 2"/>
    <property type="match status" value="1"/>
</dbReference>
<keyword evidence="4" id="KW-0808">Transferase</keyword>
<dbReference type="InterPro" id="IPR015712">
    <property type="entry name" value="DNA-dir_RNA_pol_su2"/>
</dbReference>
<dbReference type="Gene3D" id="3.90.1110.10">
    <property type="entry name" value="RNA polymerase Rpb2, domain 2"/>
    <property type="match status" value="1"/>
</dbReference>
<dbReference type="EMBL" id="UYRU01067482">
    <property type="protein sequence ID" value="VDN16888.1"/>
    <property type="molecule type" value="Genomic_DNA"/>
</dbReference>
<dbReference type="GO" id="GO:0006351">
    <property type="term" value="P:DNA-templated transcription"/>
    <property type="evidence" value="ECO:0007669"/>
    <property type="project" value="InterPro"/>
</dbReference>
<evidence type="ECO:0000313" key="9">
    <source>
        <dbReference type="Proteomes" id="UP000281553"/>
    </source>
</evidence>
<dbReference type="GO" id="GO:0003899">
    <property type="term" value="F:DNA-directed RNA polymerase activity"/>
    <property type="evidence" value="ECO:0007669"/>
    <property type="project" value="UniProtKB-EC"/>
</dbReference>
<accession>A0A3P7M3Q4</accession>
<evidence type="ECO:0000256" key="3">
    <source>
        <dbReference type="ARBA" id="ARBA00022478"/>
    </source>
</evidence>
<dbReference type="Proteomes" id="UP000281553">
    <property type="component" value="Unassembled WGS sequence"/>
</dbReference>
<feature type="domain" description="RNA polymerase Rpb2" evidence="7">
    <location>
        <begin position="31"/>
        <end position="204"/>
    </location>
</feature>
<evidence type="ECO:0000256" key="2">
    <source>
        <dbReference type="ARBA" id="ARBA00012418"/>
    </source>
</evidence>
<dbReference type="GO" id="GO:0003677">
    <property type="term" value="F:DNA binding"/>
    <property type="evidence" value="ECO:0007669"/>
    <property type="project" value="InterPro"/>
</dbReference>
<keyword evidence="5" id="KW-0548">Nucleotidyltransferase</keyword>
<reference evidence="8 9" key="1">
    <citation type="submission" date="2018-11" db="EMBL/GenBank/DDBJ databases">
        <authorList>
            <consortium name="Pathogen Informatics"/>
        </authorList>
    </citation>
    <scope>NUCLEOTIDE SEQUENCE [LARGE SCALE GENOMIC DNA]</scope>
</reference>
<evidence type="ECO:0000313" key="8">
    <source>
        <dbReference type="EMBL" id="VDN16888.1"/>
    </source>
</evidence>
<comment type="similarity">
    <text evidence="1">Belongs to the RNA polymerase beta chain family.</text>
</comment>
<dbReference type="InterPro" id="IPR007642">
    <property type="entry name" value="RNA_pol_Rpb2_2"/>
</dbReference>
<sequence>MKLKECPHDPGGYFIINGSEKVILMQEQMSKNRIIVEGDTSKGMICSVTSSSAQTKSKTNILLKDGRFFLQHNSFTVDVPIVILFKAMGITADKEILQYVGREQAIWAKVVPSLKQCIDAKIHTTQDACRWLQSKLRQPRFRPSRSTGKTGADITDRDVQVDIQRMLRDILITHIPMEKMNFSVRALFLGQMVRYLILLADGKIPRGGTHRGGLGHPRLSSP</sequence>
<evidence type="ECO:0000256" key="4">
    <source>
        <dbReference type="ARBA" id="ARBA00022679"/>
    </source>
</evidence>
<dbReference type="EC" id="2.7.7.6" evidence="2"/>
<protein>
    <recommendedName>
        <fullName evidence="2">DNA-directed RNA polymerase</fullName>
        <ecNumber evidence="2">2.7.7.6</ecNumber>
    </recommendedName>
</protein>
<dbReference type="GO" id="GO:0032549">
    <property type="term" value="F:ribonucleoside binding"/>
    <property type="evidence" value="ECO:0007669"/>
    <property type="project" value="InterPro"/>
</dbReference>
<dbReference type="AlphaFoldDB" id="A0A3P7M3Q4"/>